<dbReference type="GO" id="GO:0046872">
    <property type="term" value="F:metal ion binding"/>
    <property type="evidence" value="ECO:0007669"/>
    <property type="project" value="UniProtKB-KW"/>
</dbReference>
<proteinExistence type="predicted"/>
<dbReference type="CDD" id="cd03426">
    <property type="entry name" value="NUDIX_CoAse_Nudt7"/>
    <property type="match status" value="1"/>
</dbReference>
<accession>A0A6J7HR45</accession>
<keyword evidence="7" id="KW-1133">Transmembrane helix</keyword>
<keyword evidence="4" id="KW-0378">Hydrolase</keyword>
<evidence type="ECO:0000259" key="8">
    <source>
        <dbReference type="PROSITE" id="PS51462"/>
    </source>
</evidence>
<sequence length="229" mass="24815">MTTQGGRTPSLHGTLFSDALSDVPAKLHDFARAASRARSEDLTDFLPPKEGGRDSAVLVLFGMTQDQELDVLVIERAHDMRSHAGQPAFPGGAVDASDGGPIAAALREAQEETGLDPTGVRVFGLLPDLYIPVSDFVVTPVLGWWQSPSPVFARDPAEVASVHRIRLSEFADPSNRTRVRHPSGYIGYGFGVRGLMMWGFSAGIMSGILDLGGWTQLWDRRRMTDVDTP</sequence>
<keyword evidence="7" id="KW-0472">Membrane</keyword>
<evidence type="ECO:0000256" key="4">
    <source>
        <dbReference type="ARBA" id="ARBA00022801"/>
    </source>
</evidence>
<dbReference type="InterPro" id="IPR015797">
    <property type="entry name" value="NUDIX_hydrolase-like_dom_sf"/>
</dbReference>
<feature type="transmembrane region" description="Helical" evidence="7">
    <location>
        <begin position="185"/>
        <end position="209"/>
    </location>
</feature>
<keyword evidence="3" id="KW-0479">Metal-binding</keyword>
<gene>
    <name evidence="9" type="ORF">UFOPK3610_01401</name>
</gene>
<reference evidence="9" key="1">
    <citation type="submission" date="2020-05" db="EMBL/GenBank/DDBJ databases">
        <authorList>
            <person name="Chiriac C."/>
            <person name="Salcher M."/>
            <person name="Ghai R."/>
            <person name="Kavagutti S V."/>
        </authorList>
    </citation>
    <scope>NUCLEOTIDE SEQUENCE</scope>
</reference>
<dbReference type="PANTHER" id="PTHR12992">
    <property type="entry name" value="NUDIX HYDROLASE"/>
    <property type="match status" value="1"/>
</dbReference>
<name>A0A6J7HR45_9ZZZZ</name>
<evidence type="ECO:0000256" key="7">
    <source>
        <dbReference type="SAM" id="Phobius"/>
    </source>
</evidence>
<evidence type="ECO:0000256" key="2">
    <source>
        <dbReference type="ARBA" id="ARBA00001946"/>
    </source>
</evidence>
<protein>
    <submittedName>
        <fullName evidence="9">Unannotated protein</fullName>
    </submittedName>
</protein>
<evidence type="ECO:0000256" key="3">
    <source>
        <dbReference type="ARBA" id="ARBA00022723"/>
    </source>
</evidence>
<dbReference type="AlphaFoldDB" id="A0A6J7HR45"/>
<dbReference type="InterPro" id="IPR045121">
    <property type="entry name" value="CoAse"/>
</dbReference>
<keyword evidence="5" id="KW-0460">Magnesium</keyword>
<dbReference type="InterPro" id="IPR000086">
    <property type="entry name" value="NUDIX_hydrolase_dom"/>
</dbReference>
<comment type="cofactor">
    <cofactor evidence="2">
        <name>Mg(2+)</name>
        <dbReference type="ChEBI" id="CHEBI:18420"/>
    </cofactor>
</comment>
<dbReference type="EMBL" id="CAFBMR010000064">
    <property type="protein sequence ID" value="CAB4920816.1"/>
    <property type="molecule type" value="Genomic_DNA"/>
</dbReference>
<dbReference type="SUPFAM" id="SSF55811">
    <property type="entry name" value="Nudix"/>
    <property type="match status" value="1"/>
</dbReference>
<dbReference type="PROSITE" id="PS51462">
    <property type="entry name" value="NUDIX"/>
    <property type="match status" value="1"/>
</dbReference>
<organism evidence="9">
    <name type="scientific">freshwater metagenome</name>
    <dbReference type="NCBI Taxonomy" id="449393"/>
    <lineage>
        <taxon>unclassified sequences</taxon>
        <taxon>metagenomes</taxon>
        <taxon>ecological metagenomes</taxon>
    </lineage>
</organism>
<dbReference type="GO" id="GO:0010945">
    <property type="term" value="F:coenzyme A diphosphatase activity"/>
    <property type="evidence" value="ECO:0007669"/>
    <property type="project" value="InterPro"/>
</dbReference>
<evidence type="ECO:0000313" key="9">
    <source>
        <dbReference type="EMBL" id="CAB4920816.1"/>
    </source>
</evidence>
<evidence type="ECO:0000256" key="5">
    <source>
        <dbReference type="ARBA" id="ARBA00022842"/>
    </source>
</evidence>
<comment type="cofactor">
    <cofactor evidence="1">
        <name>Mn(2+)</name>
        <dbReference type="ChEBI" id="CHEBI:29035"/>
    </cofactor>
</comment>
<dbReference type="Gene3D" id="3.90.79.10">
    <property type="entry name" value="Nucleoside Triphosphate Pyrophosphohydrolase"/>
    <property type="match status" value="1"/>
</dbReference>
<keyword evidence="6" id="KW-0464">Manganese</keyword>
<evidence type="ECO:0000256" key="6">
    <source>
        <dbReference type="ARBA" id="ARBA00023211"/>
    </source>
</evidence>
<dbReference type="PANTHER" id="PTHR12992:SF11">
    <property type="entry name" value="MITOCHONDRIAL COENZYME A DIPHOSPHATASE NUDT8"/>
    <property type="match status" value="1"/>
</dbReference>
<evidence type="ECO:0000256" key="1">
    <source>
        <dbReference type="ARBA" id="ARBA00001936"/>
    </source>
</evidence>
<feature type="domain" description="Nudix hydrolase" evidence="8">
    <location>
        <begin position="51"/>
        <end position="186"/>
    </location>
</feature>
<keyword evidence="7" id="KW-0812">Transmembrane</keyword>
<dbReference type="Pfam" id="PF00293">
    <property type="entry name" value="NUDIX"/>
    <property type="match status" value="1"/>
</dbReference>